<protein>
    <submittedName>
        <fullName evidence="1">DUF3553 domain-containing protein</fullName>
    </submittedName>
</protein>
<keyword evidence="2" id="KW-1185">Reference proteome</keyword>
<evidence type="ECO:0000313" key="2">
    <source>
        <dbReference type="Proteomes" id="UP000585665"/>
    </source>
</evidence>
<organism evidence="1 2">
    <name type="scientific">Ameyamaea chiangmaiensis</name>
    <dbReference type="NCBI Taxonomy" id="442969"/>
    <lineage>
        <taxon>Bacteria</taxon>
        <taxon>Pseudomonadati</taxon>
        <taxon>Pseudomonadota</taxon>
        <taxon>Alphaproteobacteria</taxon>
        <taxon>Acetobacterales</taxon>
        <taxon>Acetobacteraceae</taxon>
        <taxon>Ameyamaea</taxon>
    </lineage>
</organism>
<sequence length="56" mass="6221">MLRSFLEPGQFVRHPAHPEWGRGQVQSAVANRVTVNFEHQGKVLIDAAIVTLSPID</sequence>
<accession>A0A850P7U6</accession>
<proteinExistence type="predicted"/>
<comment type="caution">
    <text evidence="1">The sequence shown here is derived from an EMBL/GenBank/DDBJ whole genome shotgun (WGS) entry which is preliminary data.</text>
</comment>
<dbReference type="AlphaFoldDB" id="A0A850P7U6"/>
<dbReference type="InterPro" id="IPR021938">
    <property type="entry name" value="DUF3553"/>
</dbReference>
<evidence type="ECO:0000313" key="1">
    <source>
        <dbReference type="EMBL" id="NVN39988.1"/>
    </source>
</evidence>
<dbReference type="Pfam" id="PF12073">
    <property type="entry name" value="DUF3553"/>
    <property type="match status" value="1"/>
</dbReference>
<gene>
    <name evidence="1" type="ORF">HUK82_05350</name>
</gene>
<dbReference type="EMBL" id="JABXXR010000023">
    <property type="protein sequence ID" value="NVN39988.1"/>
    <property type="molecule type" value="Genomic_DNA"/>
</dbReference>
<reference evidence="1 2" key="1">
    <citation type="submission" date="2020-06" db="EMBL/GenBank/DDBJ databases">
        <title>Description of novel acetic acid bacteria.</title>
        <authorList>
            <person name="Sombolestani A."/>
        </authorList>
    </citation>
    <scope>NUCLEOTIDE SEQUENCE [LARGE SCALE GENOMIC DNA]</scope>
    <source>
        <strain evidence="1 2">LMG 27010</strain>
    </source>
</reference>
<name>A0A850P7U6_9PROT</name>
<dbReference type="Proteomes" id="UP000585665">
    <property type="component" value="Unassembled WGS sequence"/>
</dbReference>